<keyword evidence="9" id="KW-1185">Reference proteome</keyword>
<evidence type="ECO:0000313" key="9">
    <source>
        <dbReference type="Proteomes" id="UP000695000"/>
    </source>
</evidence>
<dbReference type="GeneID" id="108559531"/>
<dbReference type="SUPFAM" id="SSF81343">
    <property type="entry name" value="Fumarate reductase respiratory complex transmembrane subunits"/>
    <property type="match status" value="1"/>
</dbReference>
<sequence>MSAICRLAGRQLCSRLANSERNSLLFVRPVTIQAQPYKEPPKQGHDEKNMQLGRPCSPHLTVYQVQLTSTLSISHRITGCMLSGYAMAFGFGAMLPGDFTTFLDGLHLNSACIFSIKMMLAFPFSYHFLNGIRHLSWDAGKFLTIKEVYTTGYVMVAAAFALTACLAAL</sequence>
<feature type="transmembrane region" description="Helical" evidence="8">
    <location>
        <begin position="106"/>
        <end position="128"/>
    </location>
</feature>
<evidence type="ECO:0000256" key="1">
    <source>
        <dbReference type="ARBA" id="ARBA00004141"/>
    </source>
</evidence>
<evidence type="ECO:0000313" key="10">
    <source>
        <dbReference type="RefSeq" id="XP_017772325.1"/>
    </source>
</evidence>
<comment type="subcellular location">
    <subcellularLocation>
        <location evidence="1">Membrane</location>
        <topology evidence="1">Multi-pass membrane protein</topology>
    </subcellularLocation>
</comment>
<proteinExistence type="predicted"/>
<evidence type="ECO:0000256" key="2">
    <source>
        <dbReference type="ARBA" id="ARBA00022617"/>
    </source>
</evidence>
<keyword evidence="2" id="KW-0349">Heme</keyword>
<evidence type="ECO:0000256" key="8">
    <source>
        <dbReference type="SAM" id="Phobius"/>
    </source>
</evidence>
<accession>A0ABM1MCM5</accession>
<evidence type="ECO:0000256" key="4">
    <source>
        <dbReference type="ARBA" id="ARBA00022723"/>
    </source>
</evidence>
<organism evidence="9 10">
    <name type="scientific">Nicrophorus vespilloides</name>
    <name type="common">Boreal carrion beetle</name>
    <dbReference type="NCBI Taxonomy" id="110193"/>
    <lineage>
        <taxon>Eukaryota</taxon>
        <taxon>Metazoa</taxon>
        <taxon>Ecdysozoa</taxon>
        <taxon>Arthropoda</taxon>
        <taxon>Hexapoda</taxon>
        <taxon>Insecta</taxon>
        <taxon>Pterygota</taxon>
        <taxon>Neoptera</taxon>
        <taxon>Endopterygota</taxon>
        <taxon>Coleoptera</taxon>
        <taxon>Polyphaga</taxon>
        <taxon>Staphyliniformia</taxon>
        <taxon>Silphidae</taxon>
        <taxon>Nicrophorinae</taxon>
        <taxon>Nicrophorus</taxon>
    </lineage>
</organism>
<dbReference type="Gene3D" id="1.20.1300.10">
    <property type="entry name" value="Fumarate reductase/succinate dehydrogenase, transmembrane subunit"/>
    <property type="match status" value="1"/>
</dbReference>
<dbReference type="Proteomes" id="UP000695000">
    <property type="component" value="Unplaced"/>
</dbReference>
<dbReference type="InterPro" id="IPR000701">
    <property type="entry name" value="SuccDH_FuR_B_TM-su"/>
</dbReference>
<dbReference type="PANTHER" id="PTHR10978">
    <property type="entry name" value="SUCCINATE DEHYDROGENASE CYTOCHROME B560 SUBUNIT"/>
    <property type="match status" value="1"/>
</dbReference>
<gene>
    <name evidence="10" type="primary">LOC108559531</name>
</gene>
<dbReference type="Pfam" id="PF01127">
    <property type="entry name" value="Sdh_cyt"/>
    <property type="match status" value="1"/>
</dbReference>
<keyword evidence="5 8" id="KW-1133">Transmembrane helix</keyword>
<dbReference type="CDD" id="cd03499">
    <property type="entry name" value="SQR_TypeC_SdhC"/>
    <property type="match status" value="1"/>
</dbReference>
<keyword evidence="7 8" id="KW-0472">Membrane</keyword>
<evidence type="ECO:0000256" key="7">
    <source>
        <dbReference type="ARBA" id="ARBA00023136"/>
    </source>
</evidence>
<keyword evidence="6" id="KW-0408">Iron</keyword>
<feature type="transmembrane region" description="Helical" evidence="8">
    <location>
        <begin position="73"/>
        <end position="94"/>
    </location>
</feature>
<dbReference type="NCBIfam" id="TIGR02970">
    <property type="entry name" value="succ_dehyd_cytB"/>
    <property type="match status" value="1"/>
</dbReference>
<feature type="transmembrane region" description="Helical" evidence="8">
    <location>
        <begin position="148"/>
        <end position="168"/>
    </location>
</feature>
<keyword evidence="4" id="KW-0479">Metal-binding</keyword>
<protein>
    <submittedName>
        <fullName evidence="10">Succinate dehydrogenase cytochrome b560 subunit, mitochondrial-like</fullName>
    </submittedName>
</protein>
<dbReference type="RefSeq" id="XP_017772325.1">
    <property type="nucleotide sequence ID" value="XM_017916836.1"/>
</dbReference>
<dbReference type="InterPro" id="IPR014314">
    <property type="entry name" value="Succ_DH_cytb556"/>
</dbReference>
<dbReference type="InterPro" id="IPR034804">
    <property type="entry name" value="SQR/QFR_C/D"/>
</dbReference>
<dbReference type="InterPro" id="IPR018495">
    <property type="entry name" value="Succ_DH_cyt_bsu_CS"/>
</dbReference>
<dbReference type="PROSITE" id="PS01001">
    <property type="entry name" value="SDH_CYT_2"/>
    <property type="match status" value="1"/>
</dbReference>
<keyword evidence="3 8" id="KW-0812">Transmembrane</keyword>
<dbReference type="PANTHER" id="PTHR10978:SF5">
    <property type="entry name" value="SUCCINATE DEHYDROGENASE CYTOCHROME B560 SUBUNIT, MITOCHONDRIAL"/>
    <property type="match status" value="1"/>
</dbReference>
<evidence type="ECO:0000256" key="6">
    <source>
        <dbReference type="ARBA" id="ARBA00023004"/>
    </source>
</evidence>
<evidence type="ECO:0000256" key="5">
    <source>
        <dbReference type="ARBA" id="ARBA00022989"/>
    </source>
</evidence>
<evidence type="ECO:0000256" key="3">
    <source>
        <dbReference type="ARBA" id="ARBA00022692"/>
    </source>
</evidence>
<name>A0ABM1MCM5_NICVS</name>
<reference evidence="10" key="1">
    <citation type="submission" date="2025-08" db="UniProtKB">
        <authorList>
            <consortium name="RefSeq"/>
        </authorList>
    </citation>
    <scope>IDENTIFICATION</scope>
    <source>
        <tissue evidence="10">Whole Larva</tissue>
    </source>
</reference>